<proteinExistence type="predicted"/>
<comment type="caution">
    <text evidence="2">The sequence shown here is derived from an EMBL/GenBank/DDBJ whole genome shotgun (WGS) entry which is preliminary data.</text>
</comment>
<reference evidence="2 3" key="1">
    <citation type="journal article" date="2015" name="Nature">
        <title>rRNA introns, odd ribosomes, and small enigmatic genomes across a large radiation of phyla.</title>
        <authorList>
            <person name="Brown C.T."/>
            <person name="Hug L.A."/>
            <person name="Thomas B.C."/>
            <person name="Sharon I."/>
            <person name="Castelle C.J."/>
            <person name="Singh A."/>
            <person name="Wilkins M.J."/>
            <person name="Williams K.H."/>
            <person name="Banfield J.F."/>
        </authorList>
    </citation>
    <scope>NUCLEOTIDE SEQUENCE [LARGE SCALE GENOMIC DNA]</scope>
</reference>
<evidence type="ECO:0000313" key="3">
    <source>
        <dbReference type="Proteomes" id="UP000033865"/>
    </source>
</evidence>
<evidence type="ECO:0000313" key="2">
    <source>
        <dbReference type="EMBL" id="KKW34909.1"/>
    </source>
</evidence>
<accession>A0A0G2AQ79</accession>
<dbReference type="Proteomes" id="UP000033865">
    <property type="component" value="Unassembled WGS sequence"/>
</dbReference>
<keyword evidence="1" id="KW-0812">Transmembrane</keyword>
<name>A0A0G2AQ79_9BACT</name>
<gene>
    <name evidence="2" type="ORF">UY82_C0056G0007</name>
</gene>
<protein>
    <submittedName>
        <fullName evidence="2">Uncharacterized protein</fullName>
    </submittedName>
</protein>
<feature type="transmembrane region" description="Helical" evidence="1">
    <location>
        <begin position="52"/>
        <end position="70"/>
    </location>
</feature>
<organism evidence="2 3">
    <name type="scientific">Candidatus Uhrbacteria bacterium GW2011_GWC2_53_7</name>
    <dbReference type="NCBI Taxonomy" id="1618986"/>
    <lineage>
        <taxon>Bacteria</taxon>
        <taxon>Candidatus Uhriibacteriota</taxon>
    </lineage>
</organism>
<keyword evidence="1" id="KW-0472">Membrane</keyword>
<dbReference type="EMBL" id="LCRN01000056">
    <property type="protein sequence ID" value="KKW34909.1"/>
    <property type="molecule type" value="Genomic_DNA"/>
</dbReference>
<dbReference type="PATRIC" id="fig|1618986.3.peg.606"/>
<evidence type="ECO:0000256" key="1">
    <source>
        <dbReference type="SAM" id="Phobius"/>
    </source>
</evidence>
<keyword evidence="1" id="KW-1133">Transmembrane helix</keyword>
<sequence length="89" mass="10112">MATVPVEFGLLAGLVMLAYVFDSHDWNIDRMIGVVVGFVARPLIMEREEPSAWMWVLAAGCAAIVVVRVVRRFVARMKTRKQAYWNSIE</sequence>
<dbReference type="AlphaFoldDB" id="A0A0G2AQ79"/>